<dbReference type="Gene3D" id="1.20.1440.230">
    <property type="entry name" value="NADH-ubiquinone oxidoreductase 51kDa subunit, iron-sulphur binding domain"/>
    <property type="match status" value="1"/>
</dbReference>
<dbReference type="Pfam" id="PF10589">
    <property type="entry name" value="NADH_4Fe-4S"/>
    <property type="match status" value="1"/>
</dbReference>
<dbReference type="PROSITE" id="PS00198">
    <property type="entry name" value="4FE4S_FER_1"/>
    <property type="match status" value="1"/>
</dbReference>
<dbReference type="PROSITE" id="PS51379">
    <property type="entry name" value="4FE4S_FER_2"/>
    <property type="match status" value="2"/>
</dbReference>
<dbReference type="SUPFAM" id="SSF142019">
    <property type="entry name" value="Nqo1 FMN-binding domain-like"/>
    <property type="match status" value="1"/>
</dbReference>
<keyword evidence="2" id="KW-0004">4Fe-4S</keyword>
<dbReference type="GO" id="GO:0008137">
    <property type="term" value="F:NADH dehydrogenase (ubiquinone) activity"/>
    <property type="evidence" value="ECO:0007669"/>
    <property type="project" value="InterPro"/>
</dbReference>
<dbReference type="InterPro" id="IPR017896">
    <property type="entry name" value="4Fe4S_Fe-S-bd"/>
</dbReference>
<dbReference type="InterPro" id="IPR011538">
    <property type="entry name" value="Nuo51_FMN-bd"/>
</dbReference>
<accession>A0A7V6A0V3</accession>
<feature type="domain" description="4Fe-4S ferredoxin-type" evidence="6">
    <location>
        <begin position="609"/>
        <end position="636"/>
    </location>
</feature>
<dbReference type="PANTHER" id="PTHR43578">
    <property type="entry name" value="NADH-QUINONE OXIDOREDUCTASE SUBUNIT F"/>
    <property type="match status" value="1"/>
</dbReference>
<dbReference type="GO" id="GO:0046872">
    <property type="term" value="F:metal ion binding"/>
    <property type="evidence" value="ECO:0007669"/>
    <property type="project" value="UniProtKB-KW"/>
</dbReference>
<dbReference type="SUPFAM" id="SSF52833">
    <property type="entry name" value="Thioredoxin-like"/>
    <property type="match status" value="1"/>
</dbReference>
<dbReference type="Gene3D" id="6.10.250.1450">
    <property type="match status" value="1"/>
</dbReference>
<keyword evidence="5" id="KW-0411">Iron-sulfur</keyword>
<proteinExistence type="inferred from homology"/>
<evidence type="ECO:0000256" key="1">
    <source>
        <dbReference type="ARBA" id="ARBA00007523"/>
    </source>
</evidence>
<dbReference type="InterPro" id="IPR037225">
    <property type="entry name" value="Nuo51_FMN-bd_sf"/>
</dbReference>
<reference evidence="7" key="1">
    <citation type="journal article" date="2020" name="mSystems">
        <title>Genome- and Community-Level Interaction Insights into Carbon Utilization and Element Cycling Functions of Hydrothermarchaeota in Hydrothermal Sediment.</title>
        <authorList>
            <person name="Zhou Z."/>
            <person name="Liu Y."/>
            <person name="Xu W."/>
            <person name="Pan J."/>
            <person name="Luo Z.H."/>
            <person name="Li M."/>
        </authorList>
    </citation>
    <scope>NUCLEOTIDE SEQUENCE [LARGE SCALE GENOMIC DNA]</scope>
    <source>
        <strain evidence="7">SpSt-767</strain>
    </source>
</reference>
<dbReference type="PANTHER" id="PTHR43578:SF3">
    <property type="entry name" value="NADH-QUINONE OXIDOREDUCTASE SUBUNIT F"/>
    <property type="match status" value="1"/>
</dbReference>
<evidence type="ECO:0000256" key="3">
    <source>
        <dbReference type="ARBA" id="ARBA00022723"/>
    </source>
</evidence>
<dbReference type="InterPro" id="IPR019575">
    <property type="entry name" value="Nuop51_4Fe4S-bd"/>
</dbReference>
<keyword evidence="3" id="KW-0479">Metal-binding</keyword>
<dbReference type="SUPFAM" id="SSF142984">
    <property type="entry name" value="Nqo1 middle domain-like"/>
    <property type="match status" value="1"/>
</dbReference>
<dbReference type="Pfam" id="PF01512">
    <property type="entry name" value="Complex1_51K"/>
    <property type="match status" value="1"/>
</dbReference>
<dbReference type="GO" id="GO:0051539">
    <property type="term" value="F:4 iron, 4 sulfur cluster binding"/>
    <property type="evidence" value="ECO:0007669"/>
    <property type="project" value="UniProtKB-KW"/>
</dbReference>
<dbReference type="Gene3D" id="3.30.70.20">
    <property type="match status" value="1"/>
</dbReference>
<comment type="similarity">
    <text evidence="1">Belongs to the complex I 51 kDa subunit family.</text>
</comment>
<dbReference type="CDD" id="cd02980">
    <property type="entry name" value="TRX_Fd_family"/>
    <property type="match status" value="1"/>
</dbReference>
<evidence type="ECO:0000313" key="7">
    <source>
        <dbReference type="EMBL" id="HHS28192.1"/>
    </source>
</evidence>
<dbReference type="InterPro" id="IPR001949">
    <property type="entry name" value="NADH-UbQ_OxRdtase_51kDa_CS"/>
</dbReference>
<evidence type="ECO:0000256" key="2">
    <source>
        <dbReference type="ARBA" id="ARBA00022485"/>
    </source>
</evidence>
<name>A0A7V6A0V3_9BACT</name>
<evidence type="ECO:0000259" key="6">
    <source>
        <dbReference type="PROSITE" id="PS51379"/>
    </source>
</evidence>
<dbReference type="PROSITE" id="PS00645">
    <property type="entry name" value="COMPLEX1_51K_2"/>
    <property type="match status" value="1"/>
</dbReference>
<feature type="domain" description="4Fe-4S ferredoxin-type" evidence="6">
    <location>
        <begin position="579"/>
        <end position="608"/>
    </location>
</feature>
<dbReference type="SUPFAM" id="SSF54862">
    <property type="entry name" value="4Fe-4S ferredoxins"/>
    <property type="match status" value="1"/>
</dbReference>
<gene>
    <name evidence="7" type="ORF">ENV52_00620</name>
</gene>
<dbReference type="Gene3D" id="3.10.20.600">
    <property type="match status" value="1"/>
</dbReference>
<protein>
    <submittedName>
        <fullName evidence="7">NADH-quinone oxidoreductase subunit NuoF</fullName>
    </submittedName>
</protein>
<dbReference type="FunFam" id="1.20.1440.230:FF:000001">
    <property type="entry name" value="Mitochondrial NADH dehydrogenase flavoprotein 1"/>
    <property type="match status" value="1"/>
</dbReference>
<evidence type="ECO:0000256" key="5">
    <source>
        <dbReference type="ARBA" id="ARBA00023014"/>
    </source>
</evidence>
<keyword evidence="4" id="KW-0408">Iron</keyword>
<dbReference type="Gene3D" id="3.40.50.11540">
    <property type="entry name" value="NADH-ubiquinone oxidoreductase 51kDa subunit"/>
    <property type="match status" value="1"/>
</dbReference>
<dbReference type="Gene3D" id="3.40.30.10">
    <property type="entry name" value="Glutaredoxin"/>
    <property type="match status" value="1"/>
</dbReference>
<dbReference type="GO" id="GO:0010181">
    <property type="term" value="F:FMN binding"/>
    <property type="evidence" value="ECO:0007669"/>
    <property type="project" value="InterPro"/>
</dbReference>
<dbReference type="EMBL" id="DTGR01000012">
    <property type="protein sequence ID" value="HHS28192.1"/>
    <property type="molecule type" value="Genomic_DNA"/>
</dbReference>
<organism evidence="7">
    <name type="scientific">Desulfobacca acetoxidans</name>
    <dbReference type="NCBI Taxonomy" id="60893"/>
    <lineage>
        <taxon>Bacteria</taxon>
        <taxon>Pseudomonadati</taxon>
        <taxon>Thermodesulfobacteriota</taxon>
        <taxon>Desulfobaccia</taxon>
        <taxon>Desulfobaccales</taxon>
        <taxon>Desulfobaccaceae</taxon>
        <taxon>Desulfobacca</taxon>
    </lineage>
</organism>
<dbReference type="SUPFAM" id="SSF140490">
    <property type="entry name" value="Nqo1C-terminal domain-like"/>
    <property type="match status" value="1"/>
</dbReference>
<comment type="caution">
    <text evidence="7">The sequence shown here is derived from an EMBL/GenBank/DDBJ whole genome shotgun (WGS) entry which is preliminary data.</text>
</comment>
<dbReference type="SMART" id="SM00928">
    <property type="entry name" value="NADH_4Fe-4S"/>
    <property type="match status" value="1"/>
</dbReference>
<dbReference type="InterPro" id="IPR017900">
    <property type="entry name" value="4Fe4S_Fe_S_CS"/>
</dbReference>
<dbReference type="InterPro" id="IPR037207">
    <property type="entry name" value="Nuop51_4Fe4S-bd_sf"/>
</dbReference>
<dbReference type="AlphaFoldDB" id="A0A7V6A0V3"/>
<evidence type="ECO:0000256" key="4">
    <source>
        <dbReference type="ARBA" id="ARBA00023004"/>
    </source>
</evidence>
<sequence length="636" mass="69597">MRIKTLEDLQAVKEEGVKLTYPEKTKIMVGMATCGISAGADKVYQALARKIAELGLDVKLEMTGCIGFCQREPLVDVIYPHKVRLSYQGMTPEKAEALVEAIKAGEIYPENLLCRIDQEEILVDGTFKVYANPQPVALPVEVPKYEEVPFFKKQVKVALRNCGYINPERIEEYIGRGGYQALYKALKEMTPKGVIDQIKESGLRGRGGGGFPTGLKWEFCYNNQSDMKYVICNADEGDPGAFMDRGILEGDPHAVVEGMAIGAYAVGAREGYVYCRAEYPLALKRLEIAIAQAEERGLLGDHIFGSDFSFRLKIREGAGAFVCGEETALIASIEGKVGEPRQRPPFPAQSGLWGKPTIINNVKTWSHIAPIIVRGAKWYGSFGTEKSPGTTVFALVGKVNDAGLVEIPLGTTLREMIFDIGGGIAGNKKFKAVQTGGPSGGCIPAQFLDTPVEYESLGALGSIMGSGGMIVMDERDCMVNVAKYFLDFTKEESCGKCTPCREGTIRLMEILEDITAGKGKLADIDHLVEMSETIKDGSLCGLGQTAPNPVLTTIKYFRDEYEAHITQKKCPAKVCKALITFRIDETKCNGCTRCRLVCPVEAIEGAKKEVHRILQDKCIKCGTCFDRCKFDAIIVE</sequence>
<dbReference type="FunFam" id="3.40.50.11540:FF:000001">
    <property type="entry name" value="NADH dehydrogenase [ubiquinone] flavoprotein 1, mitochondrial"/>
    <property type="match status" value="1"/>
</dbReference>
<dbReference type="InterPro" id="IPR036249">
    <property type="entry name" value="Thioredoxin-like_sf"/>
</dbReference>
<dbReference type="Pfam" id="PF14697">
    <property type="entry name" value="Fer4_21"/>
    <property type="match status" value="1"/>
</dbReference>